<dbReference type="Gene3D" id="2.40.260.10">
    <property type="entry name" value="Sortase"/>
    <property type="match status" value="1"/>
</dbReference>
<organism evidence="2 3">
    <name type="scientific">Aliiglaciecola litoralis</name>
    <dbReference type="NCBI Taxonomy" id="582857"/>
    <lineage>
        <taxon>Bacteria</taxon>
        <taxon>Pseudomonadati</taxon>
        <taxon>Pseudomonadota</taxon>
        <taxon>Gammaproteobacteria</taxon>
        <taxon>Alteromonadales</taxon>
        <taxon>Alteromonadaceae</taxon>
        <taxon>Aliiglaciecola</taxon>
    </lineage>
</organism>
<dbReference type="SUPFAM" id="SSF63817">
    <property type="entry name" value="Sortase"/>
    <property type="match status" value="1"/>
</dbReference>
<dbReference type="InterPro" id="IPR023365">
    <property type="entry name" value="Sortase_dom-sf"/>
</dbReference>
<dbReference type="Pfam" id="PF04203">
    <property type="entry name" value="Sortase"/>
    <property type="match status" value="1"/>
</dbReference>
<proteinExistence type="predicted"/>
<evidence type="ECO:0000313" key="3">
    <source>
        <dbReference type="Proteomes" id="UP001500359"/>
    </source>
</evidence>
<protein>
    <recommendedName>
        <fullName evidence="4">Class GN sortase</fullName>
    </recommendedName>
</protein>
<reference evidence="2 3" key="1">
    <citation type="journal article" date="2019" name="Int. J. Syst. Evol. Microbiol.">
        <title>The Global Catalogue of Microorganisms (GCM) 10K type strain sequencing project: providing services to taxonomists for standard genome sequencing and annotation.</title>
        <authorList>
            <consortium name="The Broad Institute Genomics Platform"/>
            <consortium name="The Broad Institute Genome Sequencing Center for Infectious Disease"/>
            <person name="Wu L."/>
            <person name="Ma J."/>
        </authorList>
    </citation>
    <scope>NUCLEOTIDE SEQUENCE [LARGE SCALE GENOMIC DNA]</scope>
    <source>
        <strain evidence="2 3">JCM 15896</strain>
    </source>
</reference>
<keyword evidence="1" id="KW-0378">Hydrolase</keyword>
<dbReference type="Proteomes" id="UP001500359">
    <property type="component" value="Unassembled WGS sequence"/>
</dbReference>
<sequence length="172" mass="18774">MFVASGYIHAKATLAQYLIASAWRESIQTDQPISPWSWADTHPVAKLSIAGESYYVLAGASGRVLAFGPGHMSATPLPGESGNVVISGHRDTHFAVLEQVRVGDVIDVETTHQQMQYQVLETRIAHQSQMELTASGNEDLLTLITCYPFNGVDPNPELRFVVRAQLIKPNTG</sequence>
<gene>
    <name evidence="2" type="ORF">GCM10009114_10950</name>
</gene>
<dbReference type="InterPro" id="IPR005754">
    <property type="entry name" value="Sortase"/>
</dbReference>
<name>A0ABN1LF06_9ALTE</name>
<evidence type="ECO:0000313" key="2">
    <source>
        <dbReference type="EMBL" id="GAA0854573.1"/>
    </source>
</evidence>
<dbReference type="InterPro" id="IPR022445">
    <property type="entry name" value="Sortase_proteobact_type"/>
</dbReference>
<dbReference type="EMBL" id="BAAAFD010000002">
    <property type="protein sequence ID" value="GAA0854573.1"/>
    <property type="molecule type" value="Genomic_DNA"/>
</dbReference>
<accession>A0ABN1LF06</accession>
<dbReference type="NCBIfam" id="TIGR01076">
    <property type="entry name" value="sortase_fam"/>
    <property type="match status" value="1"/>
</dbReference>
<dbReference type="NCBIfam" id="TIGR03784">
    <property type="entry name" value="marine_sortase"/>
    <property type="match status" value="1"/>
</dbReference>
<evidence type="ECO:0000256" key="1">
    <source>
        <dbReference type="ARBA" id="ARBA00022801"/>
    </source>
</evidence>
<comment type="caution">
    <text evidence="2">The sequence shown here is derived from an EMBL/GenBank/DDBJ whole genome shotgun (WGS) entry which is preliminary data.</text>
</comment>
<evidence type="ECO:0008006" key="4">
    <source>
        <dbReference type="Google" id="ProtNLM"/>
    </source>
</evidence>
<dbReference type="CDD" id="cd05828">
    <property type="entry name" value="Sortase_D_1"/>
    <property type="match status" value="1"/>
</dbReference>
<keyword evidence="3" id="KW-1185">Reference proteome</keyword>
<dbReference type="InterPro" id="IPR041999">
    <property type="entry name" value="Sortase_D_1"/>
</dbReference>